<protein>
    <submittedName>
        <fullName evidence="4">BZ3500_MvSof-1268-A1-R1_Chr3-3g06419 protein</fullName>
    </submittedName>
</protein>
<dbReference type="EMBL" id="FMWP01000094">
    <property type="protein sequence ID" value="SCZ97862.1"/>
    <property type="molecule type" value="Genomic_DNA"/>
</dbReference>
<dbReference type="SUPFAM" id="SSF53383">
    <property type="entry name" value="PLP-dependent transferases"/>
    <property type="match status" value="1"/>
</dbReference>
<dbReference type="Pfam" id="PF00266">
    <property type="entry name" value="Aminotran_5"/>
    <property type="match status" value="1"/>
</dbReference>
<evidence type="ECO:0000259" key="2">
    <source>
        <dbReference type="Pfam" id="PF00266"/>
    </source>
</evidence>
<dbReference type="InterPro" id="IPR015424">
    <property type="entry name" value="PyrdxlP-dep_Trfase"/>
</dbReference>
<dbReference type="STRING" id="289078.A0A2X0NG16"/>
<dbReference type="InterPro" id="IPR015421">
    <property type="entry name" value="PyrdxlP-dep_Trfase_major"/>
</dbReference>
<evidence type="ECO:0000256" key="1">
    <source>
        <dbReference type="ARBA" id="ARBA00022898"/>
    </source>
</evidence>
<dbReference type="Proteomes" id="UP000249723">
    <property type="component" value="Unassembled WGS sequence"/>
</dbReference>
<dbReference type="SUPFAM" id="SSF110857">
    <property type="entry name" value="Gamma-glutamyl cyclotransferase-like"/>
    <property type="match status" value="1"/>
</dbReference>
<dbReference type="CDD" id="cd06661">
    <property type="entry name" value="GGCT_like"/>
    <property type="match status" value="1"/>
</dbReference>
<dbReference type="OrthoDB" id="5978656at2759"/>
<dbReference type="PANTHER" id="PTHR43092">
    <property type="entry name" value="L-CYSTEINE DESULFHYDRASE"/>
    <property type="match status" value="1"/>
</dbReference>
<dbReference type="InterPro" id="IPR000192">
    <property type="entry name" value="Aminotrans_V_dom"/>
</dbReference>
<dbReference type="PANTHER" id="PTHR43092:SF2">
    <property type="entry name" value="HERCYNYLCYSTEINE SULFOXIDE LYASE"/>
    <property type="match status" value="1"/>
</dbReference>
<accession>A0A2X0NG16</accession>
<feature type="domain" description="Aminotransferase class V" evidence="2">
    <location>
        <begin position="210"/>
        <end position="514"/>
    </location>
</feature>
<sequence>MATHDLFFYGTLVHPKILARVTGHSGASLTTCDALLPNHTRHHVIGEDYPAVVSLSLGRAIIGRELTAEDSRVQGSLVRGLTDQDIAYLDEFEGDEYVRTQVQVVPSLDPSVTPVTAETYIWIAPASRLTPSLWNFQDFLQQSAHRWVGETGKSNEYYGEVDRRRAMGGHITPKETEGHEYEQFGTAFGKKWWNFQEGYLNLNHGSYGVAPRPVVDSFRAYQDESNSNPDRFMRMTYTPELFRLRGRLSELINCDTSDIVMVANATSGVNTVLRSLTTQWQKGDKLLYFSTTIYNACSASLQWIVDSHPHLSLSLLPVPVAYPLSHASLISTLKSTIATANKEGGGKIRLALFDAISSNPGVVVPWREIVSVCQKEGILSLVDAAHEIGQMPVDLRTAKPDFWVSNCHKWLMCHRGAAVLYVDKKHQPLIHSIPTGHYYRTSPITPQDFQNEFDWNGTIDCSAFLSVHAVLDFRRNICGGEERITKYCHQLAVEAGKVVAKGLGTEVMQNQDLEKDGDLIANMVSSALELASVSHIKQPDNLSLQVNVRLPLNASTDSSLTDSEHHALLIKKLTWLHQQQFADGFTFVPAFIHDKKPWIRLSAQVYNGLSEFEAIVPLLKGLCERVNKGDWEEKDPEEVAKEEGVDLVKE</sequence>
<keyword evidence="5" id="KW-1185">Reference proteome</keyword>
<dbReference type="Gene3D" id="3.40.640.10">
    <property type="entry name" value="Type I PLP-dependent aspartate aminotransferase-like (Major domain)"/>
    <property type="match status" value="1"/>
</dbReference>
<dbReference type="InterPro" id="IPR013024">
    <property type="entry name" value="GGCT-like"/>
</dbReference>
<feature type="domain" description="Gamma-glutamylcyclotransferase AIG2-like" evidence="3">
    <location>
        <begin position="6"/>
        <end position="125"/>
    </location>
</feature>
<name>A0A2X0NG16_9BASI</name>
<organism evidence="4 5">
    <name type="scientific">Microbotryum saponariae</name>
    <dbReference type="NCBI Taxonomy" id="289078"/>
    <lineage>
        <taxon>Eukaryota</taxon>
        <taxon>Fungi</taxon>
        <taxon>Dikarya</taxon>
        <taxon>Basidiomycota</taxon>
        <taxon>Pucciniomycotina</taxon>
        <taxon>Microbotryomycetes</taxon>
        <taxon>Microbotryales</taxon>
        <taxon>Microbotryaceae</taxon>
        <taxon>Microbotryum</taxon>
    </lineage>
</organism>
<gene>
    <name evidence="4" type="ORF">BZ3500_MVSOF-1268-A1-R1_CHR3-3G06419</name>
</gene>
<dbReference type="InterPro" id="IPR009288">
    <property type="entry name" value="AIG2-like_dom"/>
</dbReference>
<dbReference type="Gene3D" id="3.10.490.10">
    <property type="entry name" value="Gamma-glutamyl cyclotransferase-like"/>
    <property type="match status" value="1"/>
</dbReference>
<dbReference type="InterPro" id="IPR036568">
    <property type="entry name" value="GGCT-like_sf"/>
</dbReference>
<evidence type="ECO:0000259" key="3">
    <source>
        <dbReference type="Pfam" id="PF06094"/>
    </source>
</evidence>
<evidence type="ECO:0000313" key="5">
    <source>
        <dbReference type="Proteomes" id="UP000249723"/>
    </source>
</evidence>
<dbReference type="AlphaFoldDB" id="A0A2X0NG16"/>
<proteinExistence type="predicted"/>
<evidence type="ECO:0000313" key="4">
    <source>
        <dbReference type="EMBL" id="SCZ97862.1"/>
    </source>
</evidence>
<dbReference type="Pfam" id="PF06094">
    <property type="entry name" value="GGACT"/>
    <property type="match status" value="1"/>
</dbReference>
<reference evidence="5" key="1">
    <citation type="submission" date="2016-10" db="EMBL/GenBank/DDBJ databases">
        <authorList>
            <person name="Jeantristanb JTB J.-T."/>
            <person name="Ricardo R."/>
        </authorList>
    </citation>
    <scope>NUCLEOTIDE SEQUENCE [LARGE SCALE GENOMIC DNA]</scope>
</reference>
<keyword evidence="1" id="KW-0663">Pyridoxal phosphate</keyword>